<dbReference type="GO" id="GO:0016567">
    <property type="term" value="P:protein ubiquitination"/>
    <property type="evidence" value="ECO:0007669"/>
    <property type="project" value="TreeGrafter"/>
</dbReference>
<keyword evidence="12" id="KW-1185">Reference proteome</keyword>
<dbReference type="InterPro" id="IPR039525">
    <property type="entry name" value="RNF126-like_zinc-ribbon"/>
</dbReference>
<organism evidence="11 12">
    <name type="scientific">Papaver nudicaule</name>
    <name type="common">Iceland poppy</name>
    <dbReference type="NCBI Taxonomy" id="74823"/>
    <lineage>
        <taxon>Eukaryota</taxon>
        <taxon>Viridiplantae</taxon>
        <taxon>Streptophyta</taxon>
        <taxon>Embryophyta</taxon>
        <taxon>Tracheophyta</taxon>
        <taxon>Spermatophyta</taxon>
        <taxon>Magnoliopsida</taxon>
        <taxon>Ranunculales</taxon>
        <taxon>Papaveraceae</taxon>
        <taxon>Papaveroideae</taxon>
        <taxon>Papaver</taxon>
    </lineage>
</organism>
<feature type="region of interest" description="Disordered" evidence="9">
    <location>
        <begin position="1"/>
        <end position="24"/>
    </location>
</feature>
<dbReference type="SUPFAM" id="SSF57850">
    <property type="entry name" value="RING/U-box"/>
    <property type="match status" value="1"/>
</dbReference>
<dbReference type="AlphaFoldDB" id="A0AA41VUS3"/>
<dbReference type="Proteomes" id="UP001177140">
    <property type="component" value="Unassembled WGS sequence"/>
</dbReference>
<feature type="domain" description="RING-type" evidence="10">
    <location>
        <begin position="312"/>
        <end position="353"/>
    </location>
</feature>
<feature type="compositionally biased region" description="Low complexity" evidence="9">
    <location>
        <begin position="113"/>
        <end position="124"/>
    </location>
</feature>
<dbReference type="Pfam" id="PF14369">
    <property type="entry name" value="Zn_ribbon_19"/>
    <property type="match status" value="1"/>
</dbReference>
<accession>A0AA41VUS3</accession>
<evidence type="ECO:0000256" key="1">
    <source>
        <dbReference type="ARBA" id="ARBA00000900"/>
    </source>
</evidence>
<keyword evidence="4" id="KW-0479">Metal-binding</keyword>
<sequence length="398" mass="43987">MAETSSPPPPPPPAAAAAQNSPSTDPEALEYWCYQCDKRVSIETVADLPDIICYECKNGFVVSIPSAPPVAPPTPLRSLNRTTHDSSFSNQFLQVLRLMAQATRIDDHPSLSPPQLTTTSATTDPDPDPDPSRSDDDFLRIEFDEWEEQVEGDDEIEFGNTDYEYQDEHEEENQDDNEENQDEEDNENVVVNDDEDPYFDRRRRREILRLRLRDIASRTGSGNGRNRILDWSEIMMGLVDNAVELRVEMLDSSDGYIGNPEDYVDAAGYEALLQNLAETEGNVIRGAPPAAKSAVLGLEDVVIGVEEEGLVCAVCKESMPAGEKAKKLPCEHSYHGDCIVPWLSTRNSCPICRFELPTDDPEYEEEKQKKIKKSVSVSNAGGGGVARGEASGSNSVSE</sequence>
<dbReference type="InterPro" id="IPR013083">
    <property type="entry name" value="Znf_RING/FYVE/PHD"/>
</dbReference>
<evidence type="ECO:0000256" key="9">
    <source>
        <dbReference type="SAM" id="MobiDB-lite"/>
    </source>
</evidence>
<keyword evidence="3" id="KW-0808">Transferase</keyword>
<dbReference type="EMBL" id="JAJJMA010298422">
    <property type="protein sequence ID" value="MCL7047886.1"/>
    <property type="molecule type" value="Genomic_DNA"/>
</dbReference>
<evidence type="ECO:0000256" key="4">
    <source>
        <dbReference type="ARBA" id="ARBA00022723"/>
    </source>
</evidence>
<evidence type="ECO:0000313" key="12">
    <source>
        <dbReference type="Proteomes" id="UP001177140"/>
    </source>
</evidence>
<dbReference type="SMART" id="SM00184">
    <property type="entry name" value="RING"/>
    <property type="match status" value="1"/>
</dbReference>
<dbReference type="FunFam" id="3.30.40.10:FF:000127">
    <property type="entry name" value="E3 ubiquitin-protein ligase RNF181"/>
    <property type="match status" value="1"/>
</dbReference>
<keyword evidence="7" id="KW-0862">Zinc</keyword>
<dbReference type="Pfam" id="PF13639">
    <property type="entry name" value="zf-RING_2"/>
    <property type="match status" value="1"/>
</dbReference>
<dbReference type="EC" id="2.3.2.27" evidence="2"/>
<proteinExistence type="predicted"/>
<keyword evidence="6" id="KW-0833">Ubl conjugation pathway</keyword>
<feature type="region of interest" description="Disordered" evidence="9">
    <location>
        <begin position="166"/>
        <end position="191"/>
    </location>
</feature>
<dbReference type="InterPro" id="IPR001841">
    <property type="entry name" value="Znf_RING"/>
</dbReference>
<feature type="region of interest" description="Disordered" evidence="9">
    <location>
        <begin position="362"/>
        <end position="398"/>
    </location>
</feature>
<name>A0AA41VUS3_PAPNU</name>
<evidence type="ECO:0000256" key="6">
    <source>
        <dbReference type="ARBA" id="ARBA00022786"/>
    </source>
</evidence>
<keyword evidence="5 8" id="KW-0863">Zinc-finger</keyword>
<dbReference type="GO" id="GO:0061630">
    <property type="term" value="F:ubiquitin protein ligase activity"/>
    <property type="evidence" value="ECO:0007669"/>
    <property type="project" value="UniProtKB-EC"/>
</dbReference>
<gene>
    <name evidence="11" type="ORF">MKW94_002309</name>
</gene>
<comment type="catalytic activity">
    <reaction evidence="1">
        <text>S-ubiquitinyl-[E2 ubiquitin-conjugating enzyme]-L-cysteine + [acceptor protein]-L-lysine = [E2 ubiquitin-conjugating enzyme]-L-cysteine + N(6)-ubiquitinyl-[acceptor protein]-L-lysine.</text>
        <dbReference type="EC" id="2.3.2.27"/>
    </reaction>
</comment>
<dbReference type="GO" id="GO:0005737">
    <property type="term" value="C:cytoplasm"/>
    <property type="evidence" value="ECO:0007669"/>
    <property type="project" value="TreeGrafter"/>
</dbReference>
<evidence type="ECO:0000256" key="5">
    <source>
        <dbReference type="ARBA" id="ARBA00022771"/>
    </source>
</evidence>
<evidence type="ECO:0000313" key="11">
    <source>
        <dbReference type="EMBL" id="MCL7047886.1"/>
    </source>
</evidence>
<reference evidence="11" key="1">
    <citation type="submission" date="2022-03" db="EMBL/GenBank/DDBJ databases">
        <title>A functionally conserved STORR gene fusion in Papaver species that diverged 16.8 million years ago.</title>
        <authorList>
            <person name="Catania T."/>
        </authorList>
    </citation>
    <scope>NUCLEOTIDE SEQUENCE</scope>
    <source>
        <strain evidence="11">S-191538</strain>
    </source>
</reference>
<dbReference type="PANTHER" id="PTHR15710">
    <property type="entry name" value="E3 UBIQUITIN-PROTEIN LIGASE PRAJA"/>
    <property type="match status" value="1"/>
</dbReference>
<evidence type="ECO:0000256" key="2">
    <source>
        <dbReference type="ARBA" id="ARBA00012483"/>
    </source>
</evidence>
<dbReference type="PROSITE" id="PS50089">
    <property type="entry name" value="ZF_RING_2"/>
    <property type="match status" value="1"/>
</dbReference>
<comment type="caution">
    <text evidence="11">The sequence shown here is derived from an EMBL/GenBank/DDBJ whole genome shotgun (WGS) entry which is preliminary data.</text>
</comment>
<dbReference type="GO" id="GO:0008270">
    <property type="term" value="F:zinc ion binding"/>
    <property type="evidence" value="ECO:0007669"/>
    <property type="project" value="UniProtKB-KW"/>
</dbReference>
<evidence type="ECO:0000256" key="8">
    <source>
        <dbReference type="PROSITE-ProRule" id="PRU00175"/>
    </source>
</evidence>
<protein>
    <recommendedName>
        <fullName evidence="2">RING-type E3 ubiquitin transferase</fullName>
        <ecNumber evidence="2">2.3.2.27</ecNumber>
    </recommendedName>
</protein>
<evidence type="ECO:0000259" key="10">
    <source>
        <dbReference type="PROSITE" id="PS50089"/>
    </source>
</evidence>
<dbReference type="PANTHER" id="PTHR15710:SF242">
    <property type="entry name" value="OS06G0633500 PROTEIN"/>
    <property type="match status" value="1"/>
</dbReference>
<evidence type="ECO:0000256" key="7">
    <source>
        <dbReference type="ARBA" id="ARBA00022833"/>
    </source>
</evidence>
<feature type="compositionally biased region" description="Pro residues" evidence="9">
    <location>
        <begin position="1"/>
        <end position="14"/>
    </location>
</feature>
<dbReference type="Gene3D" id="3.30.40.10">
    <property type="entry name" value="Zinc/RING finger domain, C3HC4 (zinc finger)"/>
    <property type="match status" value="1"/>
</dbReference>
<feature type="compositionally biased region" description="Low complexity" evidence="9">
    <location>
        <begin position="387"/>
        <end position="398"/>
    </location>
</feature>
<evidence type="ECO:0000256" key="3">
    <source>
        <dbReference type="ARBA" id="ARBA00022679"/>
    </source>
</evidence>
<feature type="region of interest" description="Disordered" evidence="9">
    <location>
        <begin position="106"/>
        <end position="136"/>
    </location>
</feature>